<dbReference type="Pfam" id="PF00168">
    <property type="entry name" value="C2"/>
    <property type="match status" value="6"/>
</dbReference>
<keyword evidence="4" id="KW-0812">Transmembrane</keyword>
<evidence type="ECO:0000256" key="4">
    <source>
        <dbReference type="ARBA" id="ARBA00022692"/>
    </source>
</evidence>
<dbReference type="GO" id="GO:0016020">
    <property type="term" value="C:membrane"/>
    <property type="evidence" value="ECO:0007669"/>
    <property type="project" value="UniProtKB-SubCell"/>
</dbReference>
<evidence type="ECO:0000256" key="10">
    <source>
        <dbReference type="SAM" id="MobiDB-lite"/>
    </source>
</evidence>
<evidence type="ECO:0000256" key="7">
    <source>
        <dbReference type="ARBA" id="ARBA00022989"/>
    </source>
</evidence>
<dbReference type="SUPFAM" id="SSF49562">
    <property type="entry name" value="C2 domain (Calcium/lipid-binding domain, CaLB)"/>
    <property type="match status" value="6"/>
</dbReference>
<feature type="region of interest" description="Disordered" evidence="10">
    <location>
        <begin position="843"/>
        <end position="863"/>
    </location>
</feature>
<dbReference type="InterPro" id="IPR029055">
    <property type="entry name" value="Ntn_hydrolases_N"/>
</dbReference>
<dbReference type="InterPro" id="IPR035892">
    <property type="entry name" value="C2_domain_sf"/>
</dbReference>
<evidence type="ECO:0000256" key="9">
    <source>
        <dbReference type="ARBA" id="ARBA00023242"/>
    </source>
</evidence>
<organism evidence="12 13">
    <name type="scientific">Anaeramoeba ignava</name>
    <name type="common">Anaerobic marine amoeba</name>
    <dbReference type="NCBI Taxonomy" id="1746090"/>
    <lineage>
        <taxon>Eukaryota</taxon>
        <taxon>Metamonada</taxon>
        <taxon>Anaeramoebidae</taxon>
        <taxon>Anaeramoeba</taxon>
    </lineage>
</organism>
<dbReference type="Gene3D" id="3.60.20.10">
    <property type="entry name" value="Glutamine Phosphoribosylpyrophosphate, subunit 1, domain 1"/>
    <property type="match status" value="1"/>
</dbReference>
<feature type="compositionally biased region" description="Acidic residues" evidence="10">
    <location>
        <begin position="776"/>
        <end position="789"/>
    </location>
</feature>
<dbReference type="GO" id="GO:0005634">
    <property type="term" value="C:nucleus"/>
    <property type="evidence" value="ECO:0007669"/>
    <property type="project" value="UniProtKB-SubCell"/>
</dbReference>
<dbReference type="CDD" id="cd03758">
    <property type="entry name" value="proteasome_beta_type_2"/>
    <property type="match status" value="1"/>
</dbReference>
<dbReference type="SMART" id="SM00239">
    <property type="entry name" value="C2"/>
    <property type="match status" value="7"/>
</dbReference>
<dbReference type="PANTHER" id="PTHR12546:SF33">
    <property type="entry name" value="SPERM VESICLE FUSION PROTEIN FER-1"/>
    <property type="match status" value="1"/>
</dbReference>
<feature type="domain" description="C2" evidence="11">
    <location>
        <begin position="1"/>
        <end position="121"/>
    </location>
</feature>
<evidence type="ECO:0000256" key="6">
    <source>
        <dbReference type="ARBA" id="ARBA00022942"/>
    </source>
</evidence>
<feature type="domain" description="C2" evidence="11">
    <location>
        <begin position="166"/>
        <end position="287"/>
    </location>
</feature>
<comment type="caution">
    <text evidence="12">The sequence shown here is derived from an EMBL/GenBank/DDBJ whole genome shotgun (WGS) entry which is preliminary data.</text>
</comment>
<keyword evidence="5" id="KW-0677">Repeat</keyword>
<evidence type="ECO:0000256" key="3">
    <source>
        <dbReference type="ARBA" id="ARBA00022490"/>
    </source>
</evidence>
<feature type="compositionally biased region" description="Acidic residues" evidence="10">
    <location>
        <begin position="843"/>
        <end position="859"/>
    </location>
</feature>
<dbReference type="GO" id="GO:0007009">
    <property type="term" value="P:plasma membrane organization"/>
    <property type="evidence" value="ECO:0007669"/>
    <property type="project" value="TreeGrafter"/>
</dbReference>
<sequence length="1527" mass="175525">MSFQFNPKLLDSKGRADFQVRIHLIECRELKAKASNGICDPVVYVTVDNKKETTQVFKNTLSCVFDHLMFFEFKWKPQDAKLKNISIQVYDSNTIRRNVLIGQFPMDIFTVYSEKGHEIWRKWTVLTNPNEPGIKGFLKFSSIVLGPREESPIHNEEDEDDEDKQEEEDLKSMILTPPSIDTVRYKLKIYCYKAEDLPKMDTFGSADPFVEVSFAANPIIRTEVKKKTLNPIWNQEIVLAVSKPTLAEMISLNVFDWERNSKSNDLIATTFFKFSQLENGPIGPKWINLYGPPKNSLRTKFKKKVVENSEYKGRILLGLESVVDPNAKPDKNTIPVFSKVIPSENYTVRFDLFEGAEFPANLLEKCFVELSIGPLKLRSKIVSPKKNIATWYESFKDLTFEYPKDHSQIPDIFINVYLKNRVLGKARLGYLRIPFSEALGISQKPKWQMLEPDHNSAVGKLDNVPGFLLYKMDAGVAKDISVVPRSKLVRPPMKKYQVRAHIYQGKDLPPADDTGFSDPYCIVKLGGSSVKTTRKEETLYPTWYETVTFETELPEPLNLAPDIVVMCYDWDKISSDDFLGRFYVKTNEIGKKFPGIPKWYKLWVNDPELCFGEILASFQLIPISQVSSFPLPESIIPEFKSSLLQISAIGLRDLLPHKMSRIKKPFIEFDCSQGTVKTKKERSKYIVKTSAQSLPTGTNPNFLEVFRMPVEIPLNHIFASSVMLRIFDQKGLGSSLIATGAVSLEALIPWANIPFKNPNLPPIVDKIPGATKEGEPIDEEVEEVDEEKDREERNRILMCDALPNSIEEANQVFHKLITFENEETSDIETEILGVRTLPDVEEKELDIEEKNDDNEDEDEAKEKEVVEYKDPRMGRGKILYELEHDLRDIPFFDFDLTRGRVRGISSFEKKFRSKSQNPNTKRVVGKFKGNFKIFDTTDKSRILPPPKLAEMFQPQKYIVRAYILRGMNLVPKDTNGSSDPYIVMSTGKTKEFIKSDRENYQKKTLRPDFYKCYEIPAIVPGNSSLEIAVYDYDTITSDELIGKTVIDLESRLFSSEWKQMQPKPIEYRALWNSSSTNPQGKIEMWLDIMTEKEALENPPLPLFPPQKENFEIRAVAWNTKDVVFKDKKMSDIFITCQFNNGERQKSDIHWRSTDGKGSFNWRFVFPVQIPSKFSRLKFQLWDKDILNANDSIAESVLDLQSFCKRAYRQKTEQNIKKQWIDMLHPNFTGKQGSLELSISLLTEAEAIAKPVGKGRKDPNQYPFLSKPDRPLSSIAPWRLDKMMKFGWKKHKWKVYCCCLSCCACLILILVLYFKMDSLIGIVGQDFVIMASDTNTGRSIMRMKDDFDKLVELDGHKIMARGGEIGDGDQFCELISRYVSLYKFNHDIELTTDETAHLIRKELANGIRSDPYFVNSLLGGFDTDKGFLYYLDYLGSLQEIKYGAHGYAAYFVSSILDKFYKPDLNQDQAIELIIRCIDELDRRFIIGSIGFVIKIIDKDGIHKIPFERKLKKTILSDSDEVNENMKID</sequence>
<accession>A0A9Q0LI02</accession>
<feature type="region of interest" description="Disordered" evidence="10">
    <location>
        <begin position="767"/>
        <end position="789"/>
    </location>
</feature>
<dbReference type="OrthoDB" id="268428at2759"/>
<dbReference type="Pfam" id="PF00227">
    <property type="entry name" value="Proteasome"/>
    <property type="match status" value="1"/>
</dbReference>
<evidence type="ECO:0000313" key="13">
    <source>
        <dbReference type="Proteomes" id="UP001149090"/>
    </source>
</evidence>
<dbReference type="PANTHER" id="PTHR12546">
    <property type="entry name" value="FER-1-LIKE"/>
    <property type="match status" value="1"/>
</dbReference>
<keyword evidence="8" id="KW-0472">Membrane</keyword>
<dbReference type="InterPro" id="IPR037724">
    <property type="entry name" value="C2E_Ferlin"/>
</dbReference>
<feature type="domain" description="C2" evidence="11">
    <location>
        <begin position="1094"/>
        <end position="1215"/>
    </location>
</feature>
<dbReference type="GO" id="GO:0010498">
    <property type="term" value="P:proteasomal protein catabolic process"/>
    <property type="evidence" value="ECO:0007669"/>
    <property type="project" value="InterPro"/>
</dbReference>
<keyword evidence="13" id="KW-1185">Reference proteome</keyword>
<dbReference type="InterPro" id="IPR000008">
    <property type="entry name" value="C2_dom"/>
</dbReference>
<dbReference type="PROSITE" id="PS51476">
    <property type="entry name" value="PROTEASOME_BETA_2"/>
    <property type="match status" value="1"/>
</dbReference>
<feature type="domain" description="C2" evidence="11">
    <location>
        <begin position="938"/>
        <end position="1061"/>
    </location>
</feature>
<dbReference type="InterPro" id="IPR035206">
    <property type="entry name" value="Proteasome_beta2"/>
</dbReference>
<evidence type="ECO:0000256" key="1">
    <source>
        <dbReference type="ARBA" id="ARBA00004123"/>
    </source>
</evidence>
<evidence type="ECO:0000256" key="5">
    <source>
        <dbReference type="ARBA" id="ARBA00022737"/>
    </source>
</evidence>
<evidence type="ECO:0000259" key="11">
    <source>
        <dbReference type="PROSITE" id="PS50004"/>
    </source>
</evidence>
<name>A0A9Q0LI02_ANAIG</name>
<dbReference type="InterPro" id="IPR037721">
    <property type="entry name" value="Ferlin"/>
</dbReference>
<dbReference type="PROSITE" id="PS50004">
    <property type="entry name" value="C2"/>
    <property type="match status" value="5"/>
</dbReference>
<dbReference type="GO" id="GO:0005839">
    <property type="term" value="C:proteasome core complex"/>
    <property type="evidence" value="ECO:0007669"/>
    <property type="project" value="InterPro"/>
</dbReference>
<dbReference type="Proteomes" id="UP001149090">
    <property type="component" value="Unassembled WGS sequence"/>
</dbReference>
<dbReference type="InterPro" id="IPR012968">
    <property type="entry name" value="FerIin_dom"/>
</dbReference>
<evidence type="ECO:0000313" key="12">
    <source>
        <dbReference type="EMBL" id="KAJ5072805.1"/>
    </source>
</evidence>
<evidence type="ECO:0000256" key="2">
    <source>
        <dbReference type="ARBA" id="ARBA00004167"/>
    </source>
</evidence>
<dbReference type="InterPro" id="IPR016050">
    <property type="entry name" value="Proteasome_bsu_CS"/>
</dbReference>
<comment type="subcellular location">
    <subcellularLocation>
        <location evidence="2">Membrane</location>
        <topology evidence="2">Single-pass membrane protein</topology>
    </subcellularLocation>
    <subcellularLocation>
        <location evidence="1">Nucleus</location>
    </subcellularLocation>
</comment>
<feature type="domain" description="C2" evidence="11">
    <location>
        <begin position="479"/>
        <end position="600"/>
    </location>
</feature>
<dbReference type="Pfam" id="PF16165">
    <property type="entry name" value="Ferlin_C"/>
    <property type="match status" value="1"/>
</dbReference>
<dbReference type="CDD" id="cd04037">
    <property type="entry name" value="C2E_Ferlin"/>
    <property type="match status" value="1"/>
</dbReference>
<dbReference type="InterPro" id="IPR001353">
    <property type="entry name" value="Proteasome_sua/b"/>
</dbReference>
<dbReference type="InterPro" id="IPR032362">
    <property type="entry name" value="Ferlin_C"/>
</dbReference>
<dbReference type="OMA" id="IDAYLIC"/>
<keyword evidence="6" id="KW-0647">Proteasome</keyword>
<dbReference type="SMART" id="SM01202">
    <property type="entry name" value="FerI"/>
    <property type="match status" value="1"/>
</dbReference>
<dbReference type="InterPro" id="IPR023333">
    <property type="entry name" value="Proteasome_suB-type"/>
</dbReference>
<evidence type="ECO:0000256" key="8">
    <source>
        <dbReference type="ARBA" id="ARBA00023136"/>
    </source>
</evidence>
<dbReference type="Gene3D" id="2.60.40.150">
    <property type="entry name" value="C2 domain"/>
    <property type="match status" value="5"/>
</dbReference>
<dbReference type="PROSITE" id="PS00854">
    <property type="entry name" value="PROTEASOME_BETA_1"/>
    <property type="match status" value="1"/>
</dbReference>
<gene>
    <name evidence="12" type="ORF">M0811_09251</name>
</gene>
<proteinExistence type="predicted"/>
<keyword evidence="9" id="KW-0539">Nucleus</keyword>
<dbReference type="SUPFAM" id="SSF56235">
    <property type="entry name" value="N-terminal nucleophile aminohydrolases (Ntn hydrolases)"/>
    <property type="match status" value="1"/>
</dbReference>
<keyword evidence="3" id="KW-0963">Cytoplasm</keyword>
<protein>
    <submittedName>
        <fullName evidence="12">C2 calcium-dependent membrane targeting</fullName>
    </submittedName>
</protein>
<dbReference type="EMBL" id="JAPDFW010000079">
    <property type="protein sequence ID" value="KAJ5072805.1"/>
    <property type="molecule type" value="Genomic_DNA"/>
</dbReference>
<keyword evidence="7" id="KW-1133">Transmembrane helix</keyword>
<reference evidence="12" key="1">
    <citation type="submission" date="2022-10" db="EMBL/GenBank/DDBJ databases">
        <title>Novel sulphate-reducing endosymbionts in the free-living metamonad Anaeramoeba.</title>
        <authorList>
            <person name="Jerlstrom-Hultqvist J."/>
            <person name="Cepicka I."/>
            <person name="Gallot-Lavallee L."/>
            <person name="Salas-Leiva D."/>
            <person name="Curtis B.A."/>
            <person name="Zahonova K."/>
            <person name="Pipaliya S."/>
            <person name="Dacks J."/>
            <person name="Roger A.J."/>
        </authorList>
    </citation>
    <scope>NUCLEOTIDE SEQUENCE</scope>
    <source>
        <strain evidence="12">BMAN</strain>
    </source>
</reference>